<keyword evidence="2" id="KW-0645">Protease</keyword>
<keyword evidence="1" id="KW-1133">Transmembrane helix</keyword>
<dbReference type="CDD" id="cd05483">
    <property type="entry name" value="retropepsin_like_bacteria"/>
    <property type="match status" value="1"/>
</dbReference>
<dbReference type="EMBL" id="FOUB01000022">
    <property type="protein sequence ID" value="SFM30381.1"/>
    <property type="molecule type" value="Genomic_DNA"/>
</dbReference>
<dbReference type="InterPro" id="IPR011969">
    <property type="entry name" value="Clan_AA_Asp_peptidase_C"/>
</dbReference>
<reference evidence="3" key="1">
    <citation type="submission" date="2016-10" db="EMBL/GenBank/DDBJ databases">
        <authorList>
            <person name="Varghese N."/>
            <person name="Submissions S."/>
        </authorList>
    </citation>
    <scope>NUCLEOTIDE SEQUENCE [LARGE SCALE GENOMIC DNA]</scope>
    <source>
        <strain evidence="3">Nm44</strain>
    </source>
</reference>
<proteinExistence type="predicted"/>
<dbReference type="AlphaFoldDB" id="A0A1I4PR55"/>
<evidence type="ECO:0000256" key="1">
    <source>
        <dbReference type="SAM" id="Phobius"/>
    </source>
</evidence>
<protein>
    <submittedName>
        <fullName evidence="2">Clan AA aspartic protease, TIGR02281 family</fullName>
    </submittedName>
</protein>
<keyword evidence="1" id="KW-0812">Transmembrane</keyword>
<accession>A0A1I4PR55</accession>
<organism evidence="2 3">
    <name type="scientific">Nitrosomonas communis</name>
    <dbReference type="NCBI Taxonomy" id="44574"/>
    <lineage>
        <taxon>Bacteria</taxon>
        <taxon>Pseudomonadati</taxon>
        <taxon>Pseudomonadota</taxon>
        <taxon>Betaproteobacteria</taxon>
        <taxon>Nitrosomonadales</taxon>
        <taxon>Nitrosomonadaceae</taxon>
        <taxon>Nitrosomonas</taxon>
    </lineage>
</organism>
<keyword evidence="3" id="KW-1185">Reference proteome</keyword>
<dbReference type="InterPro" id="IPR034122">
    <property type="entry name" value="Retropepsin-like_bacterial"/>
</dbReference>
<dbReference type="InterPro" id="IPR001969">
    <property type="entry name" value="Aspartic_peptidase_AS"/>
</dbReference>
<dbReference type="RefSeq" id="WP_074905392.1">
    <property type="nucleotide sequence ID" value="NZ_FOUB01000022.1"/>
</dbReference>
<name>A0A1I4PR55_9PROT</name>
<dbReference type="OrthoDB" id="185963at2"/>
<dbReference type="Proteomes" id="UP000183287">
    <property type="component" value="Unassembled WGS sequence"/>
</dbReference>
<sequence length="353" mass="39419">MGIQDRDYYYEKRDEQNPIRKDRIHAIKNSSKKSSFKAIARVIFIWFFIILIFFIIFYYYNPQLRSKLQAIQKPLTYESLAASFAIPRNCELLPSHGSSYVIEPSVMKRSDILYSGLEIENKHNFPIVVVLSDVSGSKRFLAVSVASYNFTQVSIPIGQYGMQVLTGSEWCNLNEGFSDGVNISITGGILIKAGETSFLSLKATGQQPEQFSVNSNVYRSFNYKILNQPAEVSSLKRLDLLQTREGHYFSSGTINQLPVVFMIDTGATNVSISSEVASRAGIKKCSPRLVSTANGNVNACSAIVTKITFGKFKLDNVEVTIMPNMSSDSLLGMNVLKNFRIEQVGNVMRISSQ</sequence>
<dbReference type="NCBIfam" id="TIGR02281">
    <property type="entry name" value="clan_AA_DTGA"/>
    <property type="match status" value="1"/>
</dbReference>
<dbReference type="Gene3D" id="2.40.70.10">
    <property type="entry name" value="Acid Proteases"/>
    <property type="match status" value="1"/>
</dbReference>
<evidence type="ECO:0000313" key="3">
    <source>
        <dbReference type="Proteomes" id="UP000183287"/>
    </source>
</evidence>
<gene>
    <name evidence="2" type="ORF">SAMN05421863_102242</name>
</gene>
<dbReference type="SUPFAM" id="SSF50630">
    <property type="entry name" value="Acid proteases"/>
    <property type="match status" value="1"/>
</dbReference>
<evidence type="ECO:0000313" key="2">
    <source>
        <dbReference type="EMBL" id="SFM30381.1"/>
    </source>
</evidence>
<feature type="transmembrane region" description="Helical" evidence="1">
    <location>
        <begin position="38"/>
        <end position="60"/>
    </location>
</feature>
<dbReference type="InterPro" id="IPR021109">
    <property type="entry name" value="Peptidase_aspartic_dom_sf"/>
</dbReference>
<keyword evidence="1" id="KW-0472">Membrane</keyword>
<dbReference type="Pfam" id="PF13975">
    <property type="entry name" value="gag-asp_proteas"/>
    <property type="match status" value="1"/>
</dbReference>
<keyword evidence="2" id="KW-0378">Hydrolase</keyword>
<dbReference type="GO" id="GO:0006508">
    <property type="term" value="P:proteolysis"/>
    <property type="evidence" value="ECO:0007669"/>
    <property type="project" value="UniProtKB-KW"/>
</dbReference>
<dbReference type="PROSITE" id="PS00141">
    <property type="entry name" value="ASP_PROTEASE"/>
    <property type="match status" value="1"/>
</dbReference>
<dbReference type="GO" id="GO:0004190">
    <property type="term" value="F:aspartic-type endopeptidase activity"/>
    <property type="evidence" value="ECO:0007669"/>
    <property type="project" value="InterPro"/>
</dbReference>